<feature type="region of interest" description="Disordered" evidence="2">
    <location>
        <begin position="110"/>
        <end position="147"/>
    </location>
</feature>
<evidence type="ECO:0000256" key="2">
    <source>
        <dbReference type="SAM" id="MobiDB-lite"/>
    </source>
</evidence>
<feature type="coiled-coil region" evidence="1">
    <location>
        <begin position="223"/>
        <end position="265"/>
    </location>
</feature>
<gene>
    <name evidence="3" type="ORF">Cgig2_013292</name>
</gene>
<organism evidence="3 4">
    <name type="scientific">Carnegiea gigantea</name>
    <dbReference type="NCBI Taxonomy" id="171969"/>
    <lineage>
        <taxon>Eukaryota</taxon>
        <taxon>Viridiplantae</taxon>
        <taxon>Streptophyta</taxon>
        <taxon>Embryophyta</taxon>
        <taxon>Tracheophyta</taxon>
        <taxon>Spermatophyta</taxon>
        <taxon>Magnoliopsida</taxon>
        <taxon>eudicotyledons</taxon>
        <taxon>Gunneridae</taxon>
        <taxon>Pentapetalae</taxon>
        <taxon>Caryophyllales</taxon>
        <taxon>Cactineae</taxon>
        <taxon>Cactaceae</taxon>
        <taxon>Cactoideae</taxon>
        <taxon>Echinocereeae</taxon>
        <taxon>Carnegiea</taxon>
    </lineage>
</organism>
<reference evidence="3" key="1">
    <citation type="submission" date="2022-04" db="EMBL/GenBank/DDBJ databases">
        <title>Carnegiea gigantea Genome sequencing and assembly v2.</title>
        <authorList>
            <person name="Copetti D."/>
            <person name="Sanderson M.J."/>
            <person name="Burquez A."/>
            <person name="Wojciechowski M.F."/>
        </authorList>
    </citation>
    <scope>NUCLEOTIDE SEQUENCE</scope>
    <source>
        <strain evidence="3">SGP5-SGP5p</strain>
        <tissue evidence="3">Aerial part</tissue>
    </source>
</reference>
<evidence type="ECO:0000313" key="3">
    <source>
        <dbReference type="EMBL" id="KAJ8419395.1"/>
    </source>
</evidence>
<accession>A0A9Q1GFT7</accession>
<dbReference type="EMBL" id="JAKOGI010005245">
    <property type="protein sequence ID" value="KAJ8419395.1"/>
    <property type="molecule type" value="Genomic_DNA"/>
</dbReference>
<dbReference type="AlphaFoldDB" id="A0A9Q1GFT7"/>
<comment type="caution">
    <text evidence="3">The sequence shown here is derived from an EMBL/GenBank/DDBJ whole genome shotgun (WGS) entry which is preliminary data.</text>
</comment>
<protein>
    <submittedName>
        <fullName evidence="3">Uncharacterized protein</fullName>
    </submittedName>
</protein>
<evidence type="ECO:0000256" key="1">
    <source>
        <dbReference type="SAM" id="Coils"/>
    </source>
</evidence>
<name>A0A9Q1GFT7_9CARY</name>
<proteinExistence type="predicted"/>
<evidence type="ECO:0000313" key="4">
    <source>
        <dbReference type="Proteomes" id="UP001153076"/>
    </source>
</evidence>
<feature type="compositionally biased region" description="Basic and acidic residues" evidence="2">
    <location>
        <begin position="33"/>
        <end position="47"/>
    </location>
</feature>
<sequence>MKIFSPLELQWRKGRGPPRVTPSNSGERVPAAADDRSHSDCQYEKRFGGTPSKSGLGRDGVEPQSQADIRIQEIGAQAEVRTQPKSSYASLVDPEEGDGLKFVSPQIEEEEGQAGMETNCTRDPPVTKVSEARPEQQSISGGFIHPRSHRPLTVTTERLPEQNSFMALLEEEAPPDISYGPSWSLLRGVCKEPGRCLEISMQFYTSRRELEEMMSYILTLKILHNLYTKLQQLQYHLRKLNRDKFADIHEQQRNARGELERVQKEFWANPTNEELLTKEGEYRERYLKLLKSSLSLMKQ</sequence>
<dbReference type="Proteomes" id="UP001153076">
    <property type="component" value="Unassembled WGS sequence"/>
</dbReference>
<feature type="region of interest" description="Disordered" evidence="2">
    <location>
        <begin position="1"/>
        <end position="66"/>
    </location>
</feature>
<keyword evidence="4" id="KW-1185">Reference proteome</keyword>
<keyword evidence="1" id="KW-0175">Coiled coil</keyword>